<evidence type="ECO:0000256" key="5">
    <source>
        <dbReference type="ARBA" id="ARBA00023049"/>
    </source>
</evidence>
<dbReference type="InterPro" id="IPR001915">
    <property type="entry name" value="Peptidase_M48"/>
</dbReference>
<dbReference type="AlphaFoldDB" id="A0A538TU58"/>
<dbReference type="PANTHER" id="PTHR10120">
    <property type="entry name" value="CAAX PRENYL PROTEASE 1"/>
    <property type="match status" value="1"/>
</dbReference>
<comment type="caution">
    <text evidence="12">The sequence shown here is derived from an EMBL/GenBank/DDBJ whole genome shotgun (WGS) entry which is preliminary data.</text>
</comment>
<feature type="transmembrane region" description="Helical" evidence="8">
    <location>
        <begin position="345"/>
        <end position="370"/>
    </location>
</feature>
<evidence type="ECO:0000256" key="9">
    <source>
        <dbReference type="SAM" id="SignalP"/>
    </source>
</evidence>
<accession>A0A538TU58</accession>
<dbReference type="GO" id="GO:0004222">
    <property type="term" value="F:metalloendopeptidase activity"/>
    <property type="evidence" value="ECO:0007669"/>
    <property type="project" value="InterPro"/>
</dbReference>
<evidence type="ECO:0000313" key="12">
    <source>
        <dbReference type="EMBL" id="TMQ67135.1"/>
    </source>
</evidence>
<keyword evidence="9" id="KW-0732">Signal</keyword>
<reference evidence="12 13" key="1">
    <citation type="journal article" date="2019" name="Nat. Microbiol.">
        <title>Mediterranean grassland soil C-N compound turnover is dependent on rainfall and depth, and is mediated by genomically divergent microorganisms.</title>
        <authorList>
            <person name="Diamond S."/>
            <person name="Andeer P.F."/>
            <person name="Li Z."/>
            <person name="Crits-Christoph A."/>
            <person name="Burstein D."/>
            <person name="Anantharaman K."/>
            <person name="Lane K.R."/>
            <person name="Thomas B.C."/>
            <person name="Pan C."/>
            <person name="Northen T.R."/>
            <person name="Banfield J.F."/>
        </authorList>
    </citation>
    <scope>NUCLEOTIDE SEQUENCE [LARGE SCALE GENOMIC DNA]</scope>
    <source>
        <strain evidence="12">WS_8</strain>
    </source>
</reference>
<feature type="transmembrane region" description="Helical" evidence="8">
    <location>
        <begin position="155"/>
        <end position="178"/>
    </location>
</feature>
<dbReference type="GO" id="GO:0046872">
    <property type="term" value="F:metal ion binding"/>
    <property type="evidence" value="ECO:0007669"/>
    <property type="project" value="UniProtKB-KW"/>
</dbReference>
<evidence type="ECO:0000256" key="3">
    <source>
        <dbReference type="ARBA" id="ARBA00022801"/>
    </source>
</evidence>
<keyword evidence="8" id="KW-0812">Transmembrane</keyword>
<evidence type="ECO:0000313" key="13">
    <source>
        <dbReference type="Proteomes" id="UP000316609"/>
    </source>
</evidence>
<keyword evidence="8" id="KW-1133">Transmembrane helix</keyword>
<keyword evidence="8" id="KW-0472">Membrane</keyword>
<feature type="transmembrane region" description="Helical" evidence="8">
    <location>
        <begin position="205"/>
        <end position="226"/>
    </location>
</feature>
<proteinExistence type="predicted"/>
<name>A0A538TU58_UNCEI</name>
<feature type="domain" description="CAAX prenyl protease 1 N-terminal" evidence="11">
    <location>
        <begin position="108"/>
        <end position="262"/>
    </location>
</feature>
<comment type="cofactor">
    <cofactor evidence="7">
        <name>Zn(2+)</name>
        <dbReference type="ChEBI" id="CHEBI:29105"/>
    </cofactor>
    <text evidence="7">Binds 1 zinc ion per subunit.</text>
</comment>
<evidence type="ECO:0000259" key="11">
    <source>
        <dbReference type="Pfam" id="PF16491"/>
    </source>
</evidence>
<feature type="active site" evidence="6">
    <location>
        <position position="336"/>
    </location>
</feature>
<feature type="binding site" evidence="7">
    <location>
        <position position="335"/>
    </location>
    <ligand>
        <name>Zn(2+)</name>
        <dbReference type="ChEBI" id="CHEBI:29105"/>
        <note>catalytic</note>
    </ligand>
</feature>
<evidence type="ECO:0000256" key="8">
    <source>
        <dbReference type="SAM" id="Phobius"/>
    </source>
</evidence>
<feature type="transmembrane region" description="Helical" evidence="8">
    <location>
        <begin position="233"/>
        <end position="256"/>
    </location>
</feature>
<dbReference type="GO" id="GO:0071586">
    <property type="term" value="P:CAAX-box protein processing"/>
    <property type="evidence" value="ECO:0007669"/>
    <property type="project" value="InterPro"/>
</dbReference>
<organism evidence="12 13">
    <name type="scientific">Eiseniibacteriota bacterium</name>
    <dbReference type="NCBI Taxonomy" id="2212470"/>
    <lineage>
        <taxon>Bacteria</taxon>
        <taxon>Candidatus Eiseniibacteriota</taxon>
    </lineage>
</organism>
<evidence type="ECO:0000256" key="2">
    <source>
        <dbReference type="ARBA" id="ARBA00022723"/>
    </source>
</evidence>
<keyword evidence="3" id="KW-0378">Hydrolase</keyword>
<gene>
    <name evidence="12" type="ORF">E6K78_05650</name>
</gene>
<protein>
    <submittedName>
        <fullName evidence="12">M48 family metallopeptidase</fullName>
    </submittedName>
</protein>
<feature type="transmembrane region" description="Helical" evidence="8">
    <location>
        <begin position="121"/>
        <end position="143"/>
    </location>
</feature>
<keyword evidence="2 7" id="KW-0479">Metal-binding</keyword>
<evidence type="ECO:0000256" key="1">
    <source>
        <dbReference type="ARBA" id="ARBA00022670"/>
    </source>
</evidence>
<feature type="domain" description="Peptidase M48" evidence="10">
    <location>
        <begin position="265"/>
        <end position="468"/>
    </location>
</feature>
<dbReference type="Pfam" id="PF16491">
    <property type="entry name" value="Peptidase_M48_N"/>
    <property type="match status" value="1"/>
</dbReference>
<dbReference type="InterPro" id="IPR032456">
    <property type="entry name" value="Peptidase_M48_N"/>
</dbReference>
<dbReference type="Gene3D" id="3.30.2010.10">
    <property type="entry name" value="Metalloproteases ('zincins'), catalytic domain"/>
    <property type="match status" value="1"/>
</dbReference>
<evidence type="ECO:0000256" key="4">
    <source>
        <dbReference type="ARBA" id="ARBA00022833"/>
    </source>
</evidence>
<keyword evidence="5" id="KW-0482">Metalloprotease</keyword>
<feature type="active site" description="Proton donor" evidence="6">
    <location>
        <position position="419"/>
    </location>
</feature>
<dbReference type="Proteomes" id="UP000316609">
    <property type="component" value="Unassembled WGS sequence"/>
</dbReference>
<dbReference type="InterPro" id="IPR027057">
    <property type="entry name" value="CAXX_Prtase_1"/>
</dbReference>
<feature type="signal peptide" evidence="9">
    <location>
        <begin position="1"/>
        <end position="26"/>
    </location>
</feature>
<feature type="chain" id="PRO_5022039213" evidence="9">
    <location>
        <begin position="27"/>
        <end position="486"/>
    </location>
</feature>
<dbReference type="CDD" id="cd07343">
    <property type="entry name" value="M48A_Zmpste24p_like"/>
    <property type="match status" value="1"/>
</dbReference>
<evidence type="ECO:0000256" key="6">
    <source>
        <dbReference type="PIRSR" id="PIRSR627057-1"/>
    </source>
</evidence>
<dbReference type="Pfam" id="PF01435">
    <property type="entry name" value="Peptidase_M48"/>
    <property type="match status" value="1"/>
</dbReference>
<feature type="binding site" evidence="7">
    <location>
        <position position="339"/>
    </location>
    <ligand>
        <name>Zn(2+)</name>
        <dbReference type="ChEBI" id="CHEBI:29105"/>
        <note>catalytic</note>
    </ligand>
</feature>
<evidence type="ECO:0000259" key="10">
    <source>
        <dbReference type="Pfam" id="PF01435"/>
    </source>
</evidence>
<evidence type="ECO:0000256" key="7">
    <source>
        <dbReference type="PIRSR" id="PIRSR627057-2"/>
    </source>
</evidence>
<keyword evidence="4 7" id="KW-0862">Zinc</keyword>
<feature type="binding site" evidence="7">
    <location>
        <position position="415"/>
    </location>
    <ligand>
        <name>Zn(2+)</name>
        <dbReference type="ChEBI" id="CHEBI:29105"/>
        <note>catalytic</note>
    </ligand>
</feature>
<feature type="transmembrane region" description="Helical" evidence="8">
    <location>
        <begin position="391"/>
        <end position="410"/>
    </location>
</feature>
<dbReference type="EMBL" id="VBOY01000048">
    <property type="protein sequence ID" value="TMQ67135.1"/>
    <property type="molecule type" value="Genomic_DNA"/>
</dbReference>
<sequence>MKLAVSPGFRALLVILALLPAPRALARGDGGAVDGVSAEAAADTIAPFDAQVTDNQRADTTAADSAAVDSAVLVAQVADSVAADSAVAPVATPPRDYWGELRANFTPENRTYSDIKTVLRFIGPLYGTLAGLLVLFSGLSANLRDVAHGMGRSRWVRVVVYLALFTGVTFVLSFPLTWYDGFAIEHQYGLSGQSLGQWMTEQGKAAALGLFVLGVIPILWLIYTTIARSPRAWWLWLGLGSLPFIVAGTLLGPLVVDPVFNRFAPLENQQLKARILDLAARAHIPGRNVFQVDKSRQTNRYNAYVNGFGVSQRIVLWDTTLKGMSEDEILFVVGHEMGHYKLGHIWTGMLFASAFSLVVFFLAALISGWAMRRFGRWWGFSRLDDVASLPLLYVAVSLVLFVTQPAVHAFSRRQETEADLYGLELTHDNDAAARAFVKLAAQNKTNPEPSPFVKWALFSHPPDGERLRLALTYRPWEEGGPNRYLK</sequence>
<keyword evidence="1" id="KW-0645">Protease</keyword>